<evidence type="ECO:0000313" key="1">
    <source>
        <dbReference type="Proteomes" id="UP000887574"/>
    </source>
</evidence>
<name>A0A915DSA2_9BILA</name>
<protein>
    <submittedName>
        <fullName evidence="2">Squalene monooxygenase</fullName>
    </submittedName>
</protein>
<keyword evidence="1" id="KW-1185">Reference proteome</keyword>
<dbReference type="Gene3D" id="3.50.50.60">
    <property type="entry name" value="FAD/NAD(P)-binding domain"/>
    <property type="match status" value="1"/>
</dbReference>
<proteinExistence type="predicted"/>
<dbReference type="AlphaFoldDB" id="A0A915DSA2"/>
<organism evidence="1 2">
    <name type="scientific">Ditylenchus dipsaci</name>
    <dbReference type="NCBI Taxonomy" id="166011"/>
    <lineage>
        <taxon>Eukaryota</taxon>
        <taxon>Metazoa</taxon>
        <taxon>Ecdysozoa</taxon>
        <taxon>Nematoda</taxon>
        <taxon>Chromadorea</taxon>
        <taxon>Rhabditida</taxon>
        <taxon>Tylenchina</taxon>
        <taxon>Tylenchomorpha</taxon>
        <taxon>Sphaerularioidea</taxon>
        <taxon>Anguinidae</taxon>
        <taxon>Anguininae</taxon>
        <taxon>Ditylenchus</taxon>
    </lineage>
</organism>
<reference evidence="2" key="1">
    <citation type="submission" date="2022-11" db="UniProtKB">
        <authorList>
            <consortium name="WormBaseParasite"/>
        </authorList>
    </citation>
    <scope>IDENTIFICATION</scope>
</reference>
<dbReference type="SUPFAM" id="SSF51905">
    <property type="entry name" value="FAD/NAD(P)-binding domain"/>
    <property type="match status" value="1"/>
</dbReference>
<dbReference type="Proteomes" id="UP000887574">
    <property type="component" value="Unplaced"/>
</dbReference>
<accession>A0A915DSA2</accession>
<evidence type="ECO:0000313" key="2">
    <source>
        <dbReference type="WBParaSite" id="jg22998"/>
    </source>
</evidence>
<dbReference type="WBParaSite" id="jg22998">
    <property type="protein sequence ID" value="jg22998"/>
    <property type="gene ID" value="jg22998"/>
</dbReference>
<dbReference type="InterPro" id="IPR036188">
    <property type="entry name" value="FAD/NAD-bd_sf"/>
</dbReference>
<sequence length="392" mass="43512">MKRIFDVLVVGNGLSGAATKKRIETLKQSSGLTVGVLEQSPAINTSITVGNISSGMIEKLGLRPELPIFQLYKSTNMLWLHHKRSMFSPLYTPLSKTKADSIGNNEFLFMEKDLHDELWKKDEMERNGARVHLLKNFKATKILEERDVVRGVKAIANEEEIELEAGITIFADGLNSLSACGSVPNPSGHQTEVYSLHEELYELTPQMLQPGNFSLYLGYPFSFSVKHCRIVYVTELNGYLSIALYCSPGLSYFHSKNFLRLFKKNDAIAGFFDETGIEKIGEKHQLIKEDNAIAFAKNRSLLVGKSSKLTSLSQTQSLYHSLLSGIVGGETAVAQLKSRQTEGSTKVFLTVRIMVQSLYGVPGIWKIVLTVATLIGMFETIEAKKPGAKPKE</sequence>